<dbReference type="GO" id="GO:0005764">
    <property type="term" value="C:lysosome"/>
    <property type="evidence" value="ECO:0007669"/>
    <property type="project" value="TreeGrafter"/>
</dbReference>
<dbReference type="InterPro" id="IPR036278">
    <property type="entry name" value="Sialidase_sf"/>
</dbReference>
<feature type="domain" description="F5/8 type C" evidence="7">
    <location>
        <begin position="671"/>
        <end position="807"/>
    </location>
</feature>
<dbReference type="SUPFAM" id="SSF51445">
    <property type="entry name" value="(Trans)glycosidases"/>
    <property type="match status" value="1"/>
</dbReference>
<dbReference type="GO" id="GO:0006004">
    <property type="term" value="P:fucose metabolic process"/>
    <property type="evidence" value="ECO:0007669"/>
    <property type="project" value="TreeGrafter"/>
</dbReference>
<dbReference type="InterPro" id="IPR000421">
    <property type="entry name" value="FA58C"/>
</dbReference>
<dbReference type="InterPro" id="IPR057739">
    <property type="entry name" value="Glyco_hydro_29_N"/>
</dbReference>
<dbReference type="InterPro" id="IPR011040">
    <property type="entry name" value="Sialidase"/>
</dbReference>
<dbReference type="CDD" id="cd15482">
    <property type="entry name" value="Sialidase_non-viral"/>
    <property type="match status" value="1"/>
</dbReference>
<evidence type="ECO:0000313" key="8">
    <source>
        <dbReference type="EMBL" id="MBB3840852.1"/>
    </source>
</evidence>
<evidence type="ECO:0000259" key="7">
    <source>
        <dbReference type="PROSITE" id="PS50022"/>
    </source>
</evidence>
<keyword evidence="3 6" id="KW-0732">Signal</keyword>
<reference evidence="8 9" key="1">
    <citation type="submission" date="2020-08" db="EMBL/GenBank/DDBJ databases">
        <title>Genomic Encyclopedia of Type Strains, Phase IV (KMG-IV): sequencing the most valuable type-strain genomes for metagenomic binning, comparative biology and taxonomic classification.</title>
        <authorList>
            <person name="Goeker M."/>
        </authorList>
    </citation>
    <scope>NUCLEOTIDE SEQUENCE [LARGE SCALE GENOMIC DNA]</scope>
    <source>
        <strain evidence="8 9">DSM 17976</strain>
    </source>
</reference>
<dbReference type="InterPro" id="IPR000933">
    <property type="entry name" value="Glyco_hydro_29"/>
</dbReference>
<keyword evidence="4 8" id="KW-0378">Hydrolase</keyword>
<organism evidence="8 9">
    <name type="scientific">Runella defluvii</name>
    <dbReference type="NCBI Taxonomy" id="370973"/>
    <lineage>
        <taxon>Bacteria</taxon>
        <taxon>Pseudomonadati</taxon>
        <taxon>Bacteroidota</taxon>
        <taxon>Cytophagia</taxon>
        <taxon>Cytophagales</taxon>
        <taxon>Spirosomataceae</taxon>
        <taxon>Runella</taxon>
    </lineage>
</organism>
<comment type="caution">
    <text evidence="8">The sequence shown here is derived from an EMBL/GenBank/DDBJ whole genome shotgun (WGS) entry which is preliminary data.</text>
</comment>
<dbReference type="Gene3D" id="2.120.10.10">
    <property type="match status" value="1"/>
</dbReference>
<dbReference type="RefSeq" id="WP_183978099.1">
    <property type="nucleotide sequence ID" value="NZ_JACIBY010000012.1"/>
</dbReference>
<dbReference type="Gene3D" id="2.60.120.260">
    <property type="entry name" value="Galactose-binding domain-like"/>
    <property type="match status" value="1"/>
</dbReference>
<dbReference type="Gene3D" id="3.20.20.80">
    <property type="entry name" value="Glycosidases"/>
    <property type="match status" value="1"/>
</dbReference>
<proteinExistence type="inferred from homology"/>
<name>A0A7W5ZSQ3_9BACT</name>
<accession>A0A7W5ZSQ3</accession>
<dbReference type="SUPFAM" id="SSF50939">
    <property type="entry name" value="Sialidases"/>
    <property type="match status" value="1"/>
</dbReference>
<dbReference type="Proteomes" id="UP000541352">
    <property type="component" value="Unassembled WGS sequence"/>
</dbReference>
<dbReference type="Pfam" id="PF00754">
    <property type="entry name" value="F5_F8_type_C"/>
    <property type="match status" value="1"/>
</dbReference>
<dbReference type="InterPro" id="IPR008979">
    <property type="entry name" value="Galactose-bd-like_sf"/>
</dbReference>
<dbReference type="FunFam" id="3.20.20.80:FF:000052">
    <property type="entry name" value="Putative alpha-L-fucosidase 1"/>
    <property type="match status" value="1"/>
</dbReference>
<dbReference type="GO" id="GO:0004560">
    <property type="term" value="F:alpha-L-fucosidase activity"/>
    <property type="evidence" value="ECO:0007669"/>
    <property type="project" value="UniProtKB-EC"/>
</dbReference>
<feature type="chain" id="PRO_5031055574" description="alpha-L-fucosidase" evidence="6">
    <location>
        <begin position="22"/>
        <end position="807"/>
    </location>
</feature>
<dbReference type="PANTHER" id="PTHR10030">
    <property type="entry name" value="ALPHA-L-FUCOSIDASE"/>
    <property type="match status" value="1"/>
</dbReference>
<dbReference type="GO" id="GO:0016139">
    <property type="term" value="P:glycoside catabolic process"/>
    <property type="evidence" value="ECO:0007669"/>
    <property type="project" value="TreeGrafter"/>
</dbReference>
<protein>
    <recommendedName>
        <fullName evidence="2">alpha-L-fucosidase</fullName>
        <ecNumber evidence="2">3.2.1.51</ecNumber>
    </recommendedName>
</protein>
<evidence type="ECO:0000256" key="5">
    <source>
        <dbReference type="ARBA" id="ARBA00023295"/>
    </source>
</evidence>
<evidence type="ECO:0000256" key="3">
    <source>
        <dbReference type="ARBA" id="ARBA00022729"/>
    </source>
</evidence>
<dbReference type="SUPFAM" id="SSF49785">
    <property type="entry name" value="Galactose-binding domain-like"/>
    <property type="match status" value="1"/>
</dbReference>
<dbReference type="PANTHER" id="PTHR10030:SF37">
    <property type="entry name" value="ALPHA-L-FUCOSIDASE-RELATED"/>
    <property type="match status" value="1"/>
</dbReference>
<feature type="signal peptide" evidence="6">
    <location>
        <begin position="1"/>
        <end position="21"/>
    </location>
</feature>
<dbReference type="EC" id="3.2.1.51" evidence="2"/>
<evidence type="ECO:0000256" key="2">
    <source>
        <dbReference type="ARBA" id="ARBA00012662"/>
    </source>
</evidence>
<evidence type="ECO:0000256" key="4">
    <source>
        <dbReference type="ARBA" id="ARBA00022801"/>
    </source>
</evidence>
<evidence type="ECO:0000256" key="6">
    <source>
        <dbReference type="SAM" id="SignalP"/>
    </source>
</evidence>
<dbReference type="Pfam" id="PF13088">
    <property type="entry name" value="BNR_2"/>
    <property type="match status" value="1"/>
</dbReference>
<keyword evidence="9" id="KW-1185">Reference proteome</keyword>
<gene>
    <name evidence="8" type="ORF">FHS57_004872</name>
</gene>
<dbReference type="InterPro" id="IPR017853">
    <property type="entry name" value="GH"/>
</dbReference>
<dbReference type="AlphaFoldDB" id="A0A7W5ZSQ3"/>
<dbReference type="EMBL" id="JACIBY010000012">
    <property type="protein sequence ID" value="MBB3840852.1"/>
    <property type="molecule type" value="Genomic_DNA"/>
</dbReference>
<dbReference type="Pfam" id="PF01120">
    <property type="entry name" value="Alpha_L_fucos"/>
    <property type="match status" value="1"/>
</dbReference>
<sequence length="807" mass="90947">MRLKLLNFVVIFTAFTSSLLAQTPSVKLIKEGFIYETAPFPECHASSIVELGKDHLMATWFGGTHERHPDVCIWTSESKNGKWSAPKKMADGVMDASTRHPTWNPVLFKSKAGKLFLYYKVGPNPRQWWGMVMTSTDNGKTWSKAEKLPEGFLGPIKNKSVQLANGDILHPTSFESNDENIWNVYLEKTDKDGKNWQKIMIDNGSFGAIQPSILTYPDGRLQLLCRSRQNVVVETWSSDGGKTWSKVAGTSLPNPNSGTDAVTLKNGTQLIVYNPLTRGKEWSNGRQKLRLAASTDGKEWRDIYVFEDEPKGEFSYPAIIQSSDGLVHVTYTHHRTKVKYVVLDIPNVLPPKAVGPTPTKAQMGWHEMEQNAFIHFTTNTFTDLEWGYGDEKPSIFNPTQTNVEQWIKTLKDAGFKGAILTSKHHDGFCLFPSKYTEHSIKNSPYKNGQGDLVKEVAEACKKYGLKFGVYLSPWDRNHPEYGKPAYVEYYRNQLKEIFENYGSIFEMWFDGANGGDGYYGGSREKRRIDGRTYYDWPTTLQMVRQFNPEVIFFSDAGPGVRWVGNERGIAGETNWNSITPDTLYAGKGGIEKLLNTGSADGTHWIPAEVDVSIRPGWFYHAKEDQKVRTPENLFDIYLTSVGRGSTLLLNVPPDRRGLIHENDVKALTGWKEMIDREFKTNLALKTKATASSHRGKVANYAASNVTDGDKNTYWTTNDDVTTGSVEIDLVKAQTVKYVTLKEHIQLGQRVKAFTVEAWQNGQWQKIANATTIGYKRILKLAPVTTQKIRVSITESKACPVISEVEVY</sequence>
<dbReference type="SMART" id="SM00812">
    <property type="entry name" value="Alpha_L_fucos"/>
    <property type="match status" value="1"/>
</dbReference>
<dbReference type="PROSITE" id="PS50022">
    <property type="entry name" value="FA58C_3"/>
    <property type="match status" value="1"/>
</dbReference>
<keyword evidence="5 8" id="KW-0326">Glycosidase</keyword>
<evidence type="ECO:0000256" key="1">
    <source>
        <dbReference type="ARBA" id="ARBA00007951"/>
    </source>
</evidence>
<evidence type="ECO:0000313" key="9">
    <source>
        <dbReference type="Proteomes" id="UP000541352"/>
    </source>
</evidence>
<comment type="similarity">
    <text evidence="1">Belongs to the glycosyl hydrolase 29 family.</text>
</comment>